<comment type="caution">
    <text evidence="5">The sequence shown here is derived from an EMBL/GenBank/DDBJ whole genome shotgun (WGS) entry which is preliminary data.</text>
</comment>
<dbReference type="PROSITE" id="PS00894">
    <property type="entry name" value="HTH_DEOR_1"/>
    <property type="match status" value="1"/>
</dbReference>
<dbReference type="InterPro" id="IPR001034">
    <property type="entry name" value="DeoR_HTH"/>
</dbReference>
<keyword evidence="3" id="KW-0804">Transcription</keyword>
<dbReference type="OrthoDB" id="9798651at2"/>
<dbReference type="Gene3D" id="1.10.10.10">
    <property type="entry name" value="Winged helix-like DNA-binding domain superfamily/Winged helix DNA-binding domain"/>
    <property type="match status" value="1"/>
</dbReference>
<dbReference type="PROSITE" id="PS51000">
    <property type="entry name" value="HTH_DEOR_2"/>
    <property type="match status" value="1"/>
</dbReference>
<organism evidence="5 6">
    <name type="scientific">Liquorilactobacillus satsumensis DSM 16230 = JCM 12392</name>
    <dbReference type="NCBI Taxonomy" id="1423801"/>
    <lineage>
        <taxon>Bacteria</taxon>
        <taxon>Bacillati</taxon>
        <taxon>Bacillota</taxon>
        <taxon>Bacilli</taxon>
        <taxon>Lactobacillales</taxon>
        <taxon>Lactobacillaceae</taxon>
        <taxon>Liquorilactobacillus</taxon>
    </lineage>
</organism>
<reference evidence="5 6" key="1">
    <citation type="journal article" date="2015" name="Genome Announc.">
        <title>Expanding the biotechnology potential of lactobacilli through comparative genomics of 213 strains and associated genera.</title>
        <authorList>
            <person name="Sun Z."/>
            <person name="Harris H.M."/>
            <person name="McCann A."/>
            <person name="Guo C."/>
            <person name="Argimon S."/>
            <person name="Zhang W."/>
            <person name="Yang X."/>
            <person name="Jeffery I.B."/>
            <person name="Cooney J.C."/>
            <person name="Kagawa T.F."/>
            <person name="Liu W."/>
            <person name="Song Y."/>
            <person name="Salvetti E."/>
            <person name="Wrobel A."/>
            <person name="Rasinkangas P."/>
            <person name="Parkhill J."/>
            <person name="Rea M.C."/>
            <person name="O'Sullivan O."/>
            <person name="Ritari J."/>
            <person name="Douillard F.P."/>
            <person name="Paul Ross R."/>
            <person name="Yang R."/>
            <person name="Briner A.E."/>
            <person name="Felis G.E."/>
            <person name="de Vos W.M."/>
            <person name="Barrangou R."/>
            <person name="Klaenhammer T.R."/>
            <person name="Caufield P.W."/>
            <person name="Cui Y."/>
            <person name="Zhang H."/>
            <person name="O'Toole P.W."/>
        </authorList>
    </citation>
    <scope>NUCLEOTIDE SEQUENCE [LARGE SCALE GENOMIC DNA]</scope>
    <source>
        <strain evidence="5 6">DSM 16230</strain>
    </source>
</reference>
<evidence type="ECO:0000313" key="6">
    <source>
        <dbReference type="Proteomes" id="UP000051166"/>
    </source>
</evidence>
<dbReference type="STRING" id="1423801.FD50_GL000656"/>
<dbReference type="InterPro" id="IPR036390">
    <property type="entry name" value="WH_DNA-bd_sf"/>
</dbReference>
<keyword evidence="1" id="KW-0805">Transcription regulation</keyword>
<dbReference type="EMBL" id="AZFQ01000036">
    <property type="protein sequence ID" value="KRL98843.1"/>
    <property type="molecule type" value="Genomic_DNA"/>
</dbReference>
<dbReference type="GO" id="GO:0003677">
    <property type="term" value="F:DNA binding"/>
    <property type="evidence" value="ECO:0007669"/>
    <property type="project" value="UniProtKB-KW"/>
</dbReference>
<dbReference type="InterPro" id="IPR036388">
    <property type="entry name" value="WH-like_DNA-bd_sf"/>
</dbReference>
<dbReference type="PANTHER" id="PTHR30363:SF51">
    <property type="entry name" value="HTH-TYPE TRANSCRIPTIONAL REPRESSOR GLCR"/>
    <property type="match status" value="1"/>
</dbReference>
<dbReference type="Pfam" id="PF00455">
    <property type="entry name" value="DeoRC"/>
    <property type="match status" value="1"/>
</dbReference>
<dbReference type="SUPFAM" id="SSF46785">
    <property type="entry name" value="Winged helix' DNA-binding domain"/>
    <property type="match status" value="1"/>
</dbReference>
<keyword evidence="6" id="KW-1185">Reference proteome</keyword>
<dbReference type="GO" id="GO:0003700">
    <property type="term" value="F:DNA-binding transcription factor activity"/>
    <property type="evidence" value="ECO:0007669"/>
    <property type="project" value="InterPro"/>
</dbReference>
<dbReference type="RefSeq" id="WP_056960773.1">
    <property type="nucleotide sequence ID" value="NZ_AZFQ01000036.1"/>
</dbReference>
<proteinExistence type="predicted"/>
<dbReference type="SMART" id="SM00420">
    <property type="entry name" value="HTH_DEOR"/>
    <property type="match status" value="1"/>
</dbReference>
<dbReference type="InterPro" id="IPR014036">
    <property type="entry name" value="DeoR-like_C"/>
</dbReference>
<dbReference type="GeneID" id="98308081"/>
<dbReference type="PANTHER" id="PTHR30363">
    <property type="entry name" value="HTH-TYPE TRANSCRIPTIONAL REGULATOR SRLR-RELATED"/>
    <property type="match status" value="1"/>
</dbReference>
<evidence type="ECO:0000256" key="2">
    <source>
        <dbReference type="ARBA" id="ARBA00023125"/>
    </source>
</evidence>
<evidence type="ECO:0000313" key="5">
    <source>
        <dbReference type="EMBL" id="KRL98843.1"/>
    </source>
</evidence>
<dbReference type="SUPFAM" id="SSF100950">
    <property type="entry name" value="NagB/RpiA/CoA transferase-like"/>
    <property type="match status" value="1"/>
</dbReference>
<protein>
    <submittedName>
        <fullName evidence="5">Transcriptional regulator, DeoR family</fullName>
    </submittedName>
</protein>
<dbReference type="Pfam" id="PF08220">
    <property type="entry name" value="HTH_DeoR"/>
    <property type="match status" value="1"/>
</dbReference>
<sequence length="256" mass="28375">MSQAERLVAITALLKKRGKLSTRFIAQYFNVSRDTARRDIVKLVSTGRAKRMHGGIFAYSVSSVPEYLARTHILSPIKAEMAKLALQEIQMAGAYFIAASTTLVQMCEQIQQQGATVVTNSIDNAVALTQSGVVKIELLGGTVDKRNRYTCSLSTLSELGYFSFAKVFIGTSGVTPEGFYLSNKDDAVVIRHVVAHARHIIAVAEQYKFNSKKAAYKICSCKKIDTLITDSSLKEPQRNWFNKNIKIVIAKEEQDD</sequence>
<evidence type="ECO:0000256" key="1">
    <source>
        <dbReference type="ARBA" id="ARBA00023015"/>
    </source>
</evidence>
<accession>A0A0R1VA98</accession>
<dbReference type="InterPro" id="IPR050313">
    <property type="entry name" value="Carb_Metab_HTH_regulators"/>
</dbReference>
<dbReference type="Proteomes" id="UP000051166">
    <property type="component" value="Unassembled WGS sequence"/>
</dbReference>
<dbReference type="InterPro" id="IPR018356">
    <property type="entry name" value="Tscrpt_reg_HTH_DeoR_CS"/>
</dbReference>
<evidence type="ECO:0000259" key="4">
    <source>
        <dbReference type="PROSITE" id="PS51000"/>
    </source>
</evidence>
<dbReference type="AlphaFoldDB" id="A0A0R1VA98"/>
<evidence type="ECO:0000256" key="3">
    <source>
        <dbReference type="ARBA" id="ARBA00023163"/>
    </source>
</evidence>
<dbReference type="SMART" id="SM01134">
    <property type="entry name" value="DeoRC"/>
    <property type="match status" value="1"/>
</dbReference>
<keyword evidence="2" id="KW-0238">DNA-binding</keyword>
<dbReference type="PATRIC" id="fig|1423801.4.peg.665"/>
<gene>
    <name evidence="5" type="ORF">FD50_GL000656</name>
</gene>
<feature type="domain" description="HTH deoR-type" evidence="4">
    <location>
        <begin position="3"/>
        <end position="58"/>
    </location>
</feature>
<dbReference type="InterPro" id="IPR037171">
    <property type="entry name" value="NagB/RpiA_transferase-like"/>
</dbReference>
<name>A0A0R1VA98_9LACO</name>